<evidence type="ECO:0000313" key="3">
    <source>
        <dbReference type="Proteomes" id="UP000215450"/>
    </source>
</evidence>
<reference evidence="2 3" key="2">
    <citation type="submission" date="2017-06" db="EMBL/GenBank/DDBJ databases">
        <authorList>
            <person name="Kim H.J."/>
            <person name="Triplett B.A."/>
        </authorList>
    </citation>
    <scope>NUCLEOTIDE SEQUENCE [LARGE SCALE GENOMIC DNA]</scope>
    <source>
        <strain evidence="2">Kingella_eburonensis</strain>
    </source>
</reference>
<evidence type="ECO:0000313" key="1">
    <source>
        <dbReference type="EMBL" id="SMQ12663.1"/>
    </source>
</evidence>
<organism evidence="2 3">
    <name type="scientific">Kingella negevensis</name>
    <dbReference type="NCBI Taxonomy" id="1522312"/>
    <lineage>
        <taxon>Bacteria</taxon>
        <taxon>Pseudomonadati</taxon>
        <taxon>Pseudomonadota</taxon>
        <taxon>Betaproteobacteria</taxon>
        <taxon>Neisseriales</taxon>
        <taxon>Neisseriaceae</taxon>
        <taxon>Kingella</taxon>
    </lineage>
</organism>
<gene>
    <name evidence="1" type="ORF">KEBURONENSIS_01564</name>
    <name evidence="2" type="ORF">KEBURONENSIS_01573</name>
</gene>
<sequence>MTQLIKFIIATRSSAKDFSTQTATGRNYYQFLLPLSLNPFQQDYRLELDVQFNNTQGLPTVYNQAIERYAQRQDADPSTIFIFLHDDIIITDFYWHKALIQSLEKFDIIGLAGCKTRAPYQIGWLHTWQPENNTIAFNKIPNNLSGIVSHGTHFPSQVNFYGEPDQEVKLLDGLLLATQFSTL</sequence>
<protein>
    <submittedName>
        <fullName evidence="2">Uncharacterized protein</fullName>
    </submittedName>
</protein>
<dbReference type="RefSeq" id="WP_219350292.1">
    <property type="nucleotide sequence ID" value="NZ_FXUV02000035.1"/>
</dbReference>
<reference evidence="1" key="1">
    <citation type="submission" date="2017-05" db="EMBL/GenBank/DDBJ databases">
        <authorList>
            <person name="Song R."/>
            <person name="Chenine A.L."/>
            <person name="Ruprecht R.M."/>
        </authorList>
    </citation>
    <scope>NUCLEOTIDE SEQUENCE</scope>
    <source>
        <strain evidence="1">Kingella_eburonensis</strain>
    </source>
</reference>
<dbReference type="EMBL" id="FXUV02000035">
    <property type="protein sequence ID" value="SNB75298.1"/>
    <property type="molecule type" value="Genomic_DNA"/>
</dbReference>
<dbReference type="Gene3D" id="3.90.550.10">
    <property type="entry name" value="Spore Coat Polysaccharide Biosynthesis Protein SpsA, Chain A"/>
    <property type="match status" value="1"/>
</dbReference>
<dbReference type="STRING" id="1522312.GCA_900177895_00699"/>
<name>A0A238TBQ2_9NEIS</name>
<evidence type="ECO:0000313" key="2">
    <source>
        <dbReference type="EMBL" id="SNB75298.1"/>
    </source>
</evidence>
<accession>A0A238TBQ2</accession>
<dbReference type="AlphaFoldDB" id="A0A238TBQ2"/>
<proteinExistence type="predicted"/>
<dbReference type="InterPro" id="IPR029044">
    <property type="entry name" value="Nucleotide-diphossugar_trans"/>
</dbReference>
<dbReference type="Proteomes" id="UP000215450">
    <property type="component" value="Unassembled WGS sequence"/>
</dbReference>
<dbReference type="EMBL" id="FXUV01000029">
    <property type="protein sequence ID" value="SMQ12663.1"/>
    <property type="molecule type" value="Genomic_DNA"/>
</dbReference>
<keyword evidence="3" id="KW-1185">Reference proteome</keyword>